<dbReference type="InterPro" id="IPR012334">
    <property type="entry name" value="Pectin_lyas_fold"/>
</dbReference>
<name>N0CYJ1_STRMI</name>
<protein>
    <recommendedName>
        <fullName evidence="5">Pectate lyase superfamily protein</fullName>
    </recommendedName>
</protein>
<organism evidence="3 4">
    <name type="scientific">Streptomyces microflavus DSM 40593</name>
    <dbReference type="NCBI Taxonomy" id="1303692"/>
    <lineage>
        <taxon>Bacteria</taxon>
        <taxon>Bacillati</taxon>
        <taxon>Actinomycetota</taxon>
        <taxon>Actinomycetes</taxon>
        <taxon>Kitasatosporales</taxon>
        <taxon>Streptomycetaceae</taxon>
        <taxon>Streptomyces</taxon>
    </lineage>
</organism>
<gene>
    <name evidence="3" type="ORF">SFUL_3725</name>
</gene>
<dbReference type="Gene3D" id="2.160.20.10">
    <property type="entry name" value="Single-stranded right-handed beta-helix, Pectin lyase-like"/>
    <property type="match status" value="1"/>
</dbReference>
<dbReference type="EMBL" id="CP005080">
    <property type="protein sequence ID" value="AGK78643.1"/>
    <property type="molecule type" value="Genomic_DNA"/>
</dbReference>
<dbReference type="AlphaFoldDB" id="N0CYJ1"/>
<sequence>MARQTFGQTLADFVVAPADGIWMVAAGAEVTFWDGPVDGGQHTDLLTAAAEPATSIFADQYGALPTFQGPDGIVGMWADAGGTSRAWIAARDTGTSTSRLDWLIVTDPAYGAAGDGVRDDTFSIQAAIDACAPGGTVYLPRGVYKTTATLDLGPGVTLLGSHANLMIGPGMTADQFPCYIQPHTPFTGTSVLQIIGDATDGEHPDISGEQRLTNLMLDGSQLDGTTIDGLFARGNVQNVVLQNVCIRRMPNNGIATGSRISDGQFPYSWRLNHVQLNRNAANGLWLRGNTDLTLLDCQALGNFGQGFVLTNCANSQLIGCRAEWNGSNGYRMTGNWGDWAGSGALQMTGCATDRNGHNGILIDSTGAGPFLIDGLATRRDGRNGGAGGGGYAGLAVSAATNPVLVSSVTCYPGNDDGGGGPSSPQYGARFTGSTYVSVTGGFLHAVDAGWSNGGTNTVLRRGLNIAERSGSTSAPVNNYAPPTDVGGNLSVGGYLTASSGQSNGQWNANGTTAKALNVGGVGGGIAIKEGGNTARLGVTQLVAGTVTVPNTSVTANTRINLFRQSPGGTLGHLSVTRTAATSFVITSSSATDTSFIAYELIEPS</sequence>
<accession>N0CYJ1</accession>
<evidence type="ECO:0000313" key="4">
    <source>
        <dbReference type="Proteomes" id="UP000013304"/>
    </source>
</evidence>
<dbReference type="OrthoDB" id="3960776at2"/>
<proteinExistence type="predicted"/>
<feature type="domain" description="K1 capsule-specific polysaccharide lyase C-terminal" evidence="2">
    <location>
        <begin position="534"/>
        <end position="600"/>
    </location>
</feature>
<dbReference type="Pfam" id="PF12708">
    <property type="entry name" value="Pect-lyase_RHGA_epim"/>
    <property type="match status" value="1"/>
</dbReference>
<dbReference type="HOGENOM" id="CLU_454849_0_0_11"/>
<evidence type="ECO:0000259" key="2">
    <source>
        <dbReference type="Pfam" id="PF24146"/>
    </source>
</evidence>
<dbReference type="InterPro" id="IPR022441">
    <property type="entry name" value="Para_beta_helix_rpt-2"/>
</dbReference>
<reference evidence="3 4" key="1">
    <citation type="submission" date="2013-04" db="EMBL/GenBank/DDBJ databases">
        <title>Complete genome sequence of Streptomyces fulvissimus.</title>
        <authorList>
            <person name="Myronovskyi M."/>
            <person name="Tokovenko B."/>
            <person name="Manderscheid N."/>
            <person name="Petzke L."/>
            <person name="Luzhetskyy A."/>
        </authorList>
    </citation>
    <scope>NUCLEOTIDE SEQUENCE [LARGE SCALE GENOMIC DNA]</scope>
    <source>
        <strain evidence="3 4">DSM 40593</strain>
    </source>
</reference>
<dbReference type="NCBIfam" id="TIGR03804">
    <property type="entry name" value="para_beta_helix"/>
    <property type="match status" value="1"/>
</dbReference>
<dbReference type="eggNOG" id="ENOG5033DX6">
    <property type="taxonomic scope" value="Bacteria"/>
</dbReference>
<dbReference type="KEGG" id="sfi:SFUL_3725"/>
<dbReference type="Proteomes" id="UP000013304">
    <property type="component" value="Chromosome"/>
</dbReference>
<evidence type="ECO:0000259" key="1">
    <source>
        <dbReference type="Pfam" id="PF12708"/>
    </source>
</evidence>
<evidence type="ECO:0000313" key="3">
    <source>
        <dbReference type="EMBL" id="AGK78643.1"/>
    </source>
</evidence>
<dbReference type="InterPro" id="IPR024535">
    <property type="entry name" value="RHGA/B-epi-like_pectate_lyase"/>
</dbReference>
<dbReference type="Pfam" id="PF24146">
    <property type="entry name" value="K1-lyase_C"/>
    <property type="match status" value="1"/>
</dbReference>
<dbReference type="RefSeq" id="WP_015609995.1">
    <property type="nucleotide sequence ID" value="NC_021177.1"/>
</dbReference>
<feature type="domain" description="Rhamnogalacturonase A/B/Epimerase-like pectate lyase" evidence="1">
    <location>
        <begin position="110"/>
        <end position="308"/>
    </location>
</feature>
<dbReference type="SUPFAM" id="SSF51126">
    <property type="entry name" value="Pectin lyase-like"/>
    <property type="match status" value="1"/>
</dbReference>
<evidence type="ECO:0008006" key="5">
    <source>
        <dbReference type="Google" id="ProtNLM"/>
    </source>
</evidence>
<dbReference type="InterPro" id="IPR056204">
    <property type="entry name" value="K1-lyase_C"/>
</dbReference>
<dbReference type="InterPro" id="IPR011050">
    <property type="entry name" value="Pectin_lyase_fold/virulence"/>
</dbReference>
<dbReference type="PATRIC" id="fig|1303692.3.peg.3739"/>